<keyword evidence="6" id="KW-1185">Reference proteome</keyword>
<proteinExistence type="inferred from homology"/>
<accession>A0ABR9L6D1</accession>
<comment type="subcellular location">
    <subcellularLocation>
        <location evidence="1">Cytoplasm</location>
    </subcellularLocation>
</comment>
<evidence type="ECO:0000313" key="5">
    <source>
        <dbReference type="EMBL" id="MBE1576271.1"/>
    </source>
</evidence>
<gene>
    <name evidence="5" type="ORF">H4W30_003318</name>
</gene>
<keyword evidence="4" id="KW-0143">Chaperone</keyword>
<keyword evidence="3" id="KW-0963">Cytoplasm</keyword>
<dbReference type="Proteomes" id="UP000656548">
    <property type="component" value="Unassembled WGS sequence"/>
</dbReference>
<dbReference type="RefSeq" id="WP_192743584.1">
    <property type="nucleotide sequence ID" value="NZ_JADBEJ010000004.1"/>
</dbReference>
<dbReference type="Pfam" id="PF14011">
    <property type="entry name" value="ESX-1_EspG"/>
    <property type="match status" value="1"/>
</dbReference>
<organism evidence="5 6">
    <name type="scientific">Amycolatopsis roodepoortensis</name>
    <dbReference type="NCBI Taxonomy" id="700274"/>
    <lineage>
        <taxon>Bacteria</taxon>
        <taxon>Bacillati</taxon>
        <taxon>Actinomycetota</taxon>
        <taxon>Actinomycetes</taxon>
        <taxon>Pseudonocardiales</taxon>
        <taxon>Pseudonocardiaceae</taxon>
        <taxon>Amycolatopsis</taxon>
    </lineage>
</organism>
<evidence type="ECO:0008006" key="7">
    <source>
        <dbReference type="Google" id="ProtNLM"/>
    </source>
</evidence>
<comment type="similarity">
    <text evidence="2">Belongs to the EspG family.</text>
</comment>
<reference evidence="5 6" key="1">
    <citation type="submission" date="2020-10" db="EMBL/GenBank/DDBJ databases">
        <title>Sequencing the genomes of 1000 actinobacteria strains.</title>
        <authorList>
            <person name="Klenk H.-P."/>
        </authorList>
    </citation>
    <scope>NUCLEOTIDE SEQUENCE [LARGE SCALE GENOMIC DNA]</scope>
    <source>
        <strain evidence="5 6">DSM 46661</strain>
    </source>
</reference>
<protein>
    <recommendedName>
        <fullName evidence="7">ESX secretion-associated protein EspG</fullName>
    </recommendedName>
</protein>
<dbReference type="InterPro" id="IPR025734">
    <property type="entry name" value="EspG"/>
</dbReference>
<comment type="caution">
    <text evidence="5">The sequence shown here is derived from an EMBL/GenBank/DDBJ whole genome shotgun (WGS) entry which is preliminary data.</text>
</comment>
<dbReference type="EMBL" id="JADBEJ010000004">
    <property type="protein sequence ID" value="MBE1576271.1"/>
    <property type="molecule type" value="Genomic_DNA"/>
</dbReference>
<evidence type="ECO:0000256" key="2">
    <source>
        <dbReference type="ARBA" id="ARBA00006411"/>
    </source>
</evidence>
<evidence type="ECO:0000256" key="3">
    <source>
        <dbReference type="ARBA" id="ARBA00022490"/>
    </source>
</evidence>
<evidence type="ECO:0000313" key="6">
    <source>
        <dbReference type="Proteomes" id="UP000656548"/>
    </source>
</evidence>
<evidence type="ECO:0000256" key="4">
    <source>
        <dbReference type="ARBA" id="ARBA00023186"/>
    </source>
</evidence>
<evidence type="ECO:0000256" key="1">
    <source>
        <dbReference type="ARBA" id="ARBA00004496"/>
    </source>
</evidence>
<name>A0ABR9L6D1_9PSEU</name>
<sequence length="239" mass="24697">MTTIATPLDEHGRRFELVELDLLATHAGAPLPFPLRIPSFGRIAGEREASLRAAGGSLTERGLATADGPAGLAAALVAALRGFHSSVDLVLARDGILTGFAAMIHEDRAILCGQPLGGTPSPVTVMRVAYDALADTLAGLLPEVPAAPTLPITLPPGATADDPAVEALAAVLPSVVGRGQLGVVRGSGTEKRPLELSWLDAPSGRVRIDHDDRGWVSVNPLRHNELVHVLREAVASAAG</sequence>